<sequence>MSQNNTSKEAPAAATLGECPVCYETFQSPKVSRRMLSCGHTFCHDCLVKCLLSQEEGHLQNTLTCPICRFVTFLCNKKDCWPCKPALSPSSLELPLSPSSLPLPCRVLPGSANTLVVPGHFLLPLHSYDRHQSLQRYPTVDSVVRPSGLERESHIFIITQCGMPLIEEDYVTIAQDHGEAAPESEESQTCPGMGCFQSPIMMAVFLISAVALLGAVLPWLLLVRNNE</sequence>
<dbReference type="PANTHER" id="PTHR47095:SF1">
    <property type="entry name" value="RING FINGER PROTEIN 222"/>
    <property type="match status" value="1"/>
</dbReference>
<evidence type="ECO:0000259" key="6">
    <source>
        <dbReference type="PROSITE" id="PS50089"/>
    </source>
</evidence>
<dbReference type="Proteomes" id="UP000018936">
    <property type="component" value="Unassembled WGS sequence"/>
</dbReference>
<dbReference type="InterPro" id="IPR001841">
    <property type="entry name" value="Znf_RING"/>
</dbReference>
<keyword evidence="5" id="KW-0812">Transmembrane</keyword>
<evidence type="ECO:0000256" key="5">
    <source>
        <dbReference type="SAM" id="Phobius"/>
    </source>
</evidence>
<dbReference type="OrthoDB" id="6270329at2759"/>
<keyword evidence="8" id="KW-1185">Reference proteome</keyword>
<dbReference type="Pfam" id="PF13445">
    <property type="entry name" value="zf-RING_UBOX"/>
    <property type="match status" value="1"/>
</dbReference>
<evidence type="ECO:0000256" key="1">
    <source>
        <dbReference type="ARBA" id="ARBA00022723"/>
    </source>
</evidence>
<dbReference type="SUPFAM" id="SSF57850">
    <property type="entry name" value="RING/U-box"/>
    <property type="match status" value="1"/>
</dbReference>
<keyword evidence="5" id="KW-1133">Transmembrane helix</keyword>
<dbReference type="InterPro" id="IPR013083">
    <property type="entry name" value="Znf_RING/FYVE/PHD"/>
</dbReference>
<dbReference type="InterPro" id="IPR027370">
    <property type="entry name" value="Znf-RING_euk"/>
</dbReference>
<gene>
    <name evidence="7" type="primary">Rnf222</name>
    <name evidence="7" type="ORF">L345_09873</name>
</gene>
<dbReference type="SMART" id="SM00184">
    <property type="entry name" value="RING"/>
    <property type="match status" value="1"/>
</dbReference>
<dbReference type="GO" id="GO:0008270">
    <property type="term" value="F:zinc ion binding"/>
    <property type="evidence" value="ECO:0007669"/>
    <property type="project" value="UniProtKB-KW"/>
</dbReference>
<keyword evidence="3" id="KW-0862">Zinc</keyword>
<feature type="domain" description="RING-type" evidence="6">
    <location>
        <begin position="19"/>
        <end position="69"/>
    </location>
</feature>
<dbReference type="PROSITE" id="PS50089">
    <property type="entry name" value="ZF_RING_2"/>
    <property type="match status" value="1"/>
</dbReference>
<dbReference type="Gene3D" id="3.30.40.10">
    <property type="entry name" value="Zinc/RING finger domain, C3HC4 (zinc finger)"/>
    <property type="match status" value="1"/>
</dbReference>
<dbReference type="PROSITE" id="PS00518">
    <property type="entry name" value="ZF_RING_1"/>
    <property type="match status" value="1"/>
</dbReference>
<dbReference type="EMBL" id="AZIM01002287">
    <property type="protein sequence ID" value="ETE64360.1"/>
    <property type="molecule type" value="Genomic_DNA"/>
</dbReference>
<comment type="caution">
    <text evidence="7">The sequence shown here is derived from an EMBL/GenBank/DDBJ whole genome shotgun (WGS) entry which is preliminary data.</text>
</comment>
<name>V8NQL2_OPHHA</name>
<evidence type="ECO:0000256" key="4">
    <source>
        <dbReference type="PROSITE-ProRule" id="PRU00175"/>
    </source>
</evidence>
<keyword evidence="5" id="KW-0472">Membrane</keyword>
<evidence type="ECO:0000313" key="7">
    <source>
        <dbReference type="EMBL" id="ETE64360.1"/>
    </source>
</evidence>
<dbReference type="InterPro" id="IPR042973">
    <property type="entry name" value="RNF222"/>
</dbReference>
<keyword evidence="2 4" id="KW-0863">Zinc-finger</keyword>
<accession>V8NQL2</accession>
<dbReference type="PANTHER" id="PTHR47095">
    <property type="entry name" value="RING FINGER PROTEIN 222"/>
    <property type="match status" value="1"/>
</dbReference>
<dbReference type="AlphaFoldDB" id="V8NQL2"/>
<feature type="non-terminal residue" evidence="7">
    <location>
        <position position="1"/>
    </location>
</feature>
<evidence type="ECO:0000256" key="2">
    <source>
        <dbReference type="ARBA" id="ARBA00022771"/>
    </source>
</evidence>
<evidence type="ECO:0000256" key="3">
    <source>
        <dbReference type="ARBA" id="ARBA00022833"/>
    </source>
</evidence>
<protein>
    <submittedName>
        <fullName evidence="7">RING finger protein</fullName>
    </submittedName>
</protein>
<reference evidence="7 8" key="1">
    <citation type="journal article" date="2013" name="Proc. Natl. Acad. Sci. U.S.A.">
        <title>The king cobra genome reveals dynamic gene evolution and adaptation in the snake venom system.</title>
        <authorList>
            <person name="Vonk F.J."/>
            <person name="Casewell N.R."/>
            <person name="Henkel C.V."/>
            <person name="Heimberg A.M."/>
            <person name="Jansen H.J."/>
            <person name="McCleary R.J."/>
            <person name="Kerkkamp H.M."/>
            <person name="Vos R.A."/>
            <person name="Guerreiro I."/>
            <person name="Calvete J.J."/>
            <person name="Wuster W."/>
            <person name="Woods A.E."/>
            <person name="Logan J.M."/>
            <person name="Harrison R.A."/>
            <person name="Castoe T.A."/>
            <person name="de Koning A.P."/>
            <person name="Pollock D.D."/>
            <person name="Yandell M."/>
            <person name="Calderon D."/>
            <person name="Renjifo C."/>
            <person name="Currier R.B."/>
            <person name="Salgado D."/>
            <person name="Pla D."/>
            <person name="Sanz L."/>
            <person name="Hyder A.S."/>
            <person name="Ribeiro J.M."/>
            <person name="Arntzen J.W."/>
            <person name="van den Thillart G.E."/>
            <person name="Boetzer M."/>
            <person name="Pirovano W."/>
            <person name="Dirks R.P."/>
            <person name="Spaink H.P."/>
            <person name="Duboule D."/>
            <person name="McGlinn E."/>
            <person name="Kini R.M."/>
            <person name="Richardson M.K."/>
        </authorList>
    </citation>
    <scope>NUCLEOTIDE SEQUENCE</scope>
    <source>
        <tissue evidence="7">Blood</tissue>
    </source>
</reference>
<proteinExistence type="predicted"/>
<organism evidence="7 8">
    <name type="scientific">Ophiophagus hannah</name>
    <name type="common">King cobra</name>
    <name type="synonym">Naja hannah</name>
    <dbReference type="NCBI Taxonomy" id="8665"/>
    <lineage>
        <taxon>Eukaryota</taxon>
        <taxon>Metazoa</taxon>
        <taxon>Chordata</taxon>
        <taxon>Craniata</taxon>
        <taxon>Vertebrata</taxon>
        <taxon>Euteleostomi</taxon>
        <taxon>Lepidosauria</taxon>
        <taxon>Squamata</taxon>
        <taxon>Bifurcata</taxon>
        <taxon>Unidentata</taxon>
        <taxon>Episquamata</taxon>
        <taxon>Toxicofera</taxon>
        <taxon>Serpentes</taxon>
        <taxon>Colubroidea</taxon>
        <taxon>Elapidae</taxon>
        <taxon>Elapinae</taxon>
        <taxon>Ophiophagus</taxon>
    </lineage>
</organism>
<dbReference type="CDD" id="cd16564">
    <property type="entry name" value="RING-HC_RNF222"/>
    <property type="match status" value="1"/>
</dbReference>
<evidence type="ECO:0000313" key="8">
    <source>
        <dbReference type="Proteomes" id="UP000018936"/>
    </source>
</evidence>
<dbReference type="InterPro" id="IPR017907">
    <property type="entry name" value="Znf_RING_CS"/>
</dbReference>
<feature type="transmembrane region" description="Helical" evidence="5">
    <location>
        <begin position="200"/>
        <end position="222"/>
    </location>
</feature>
<keyword evidence="1" id="KW-0479">Metal-binding</keyword>